<comment type="caution">
    <text evidence="2">The sequence shown here is derived from an EMBL/GenBank/DDBJ whole genome shotgun (WGS) entry which is preliminary data.</text>
</comment>
<name>A0AAN6MWF7_9PEZI</name>
<evidence type="ECO:0000313" key="3">
    <source>
        <dbReference type="Proteomes" id="UP001303473"/>
    </source>
</evidence>
<proteinExistence type="predicted"/>
<keyword evidence="3" id="KW-1185">Reference proteome</keyword>
<evidence type="ECO:0000313" key="2">
    <source>
        <dbReference type="EMBL" id="KAK3934735.1"/>
    </source>
</evidence>
<dbReference type="EMBL" id="MU853964">
    <property type="protein sequence ID" value="KAK3934735.1"/>
    <property type="molecule type" value="Genomic_DNA"/>
</dbReference>
<accession>A0AAN6MWF7</accession>
<feature type="compositionally biased region" description="Polar residues" evidence="1">
    <location>
        <begin position="86"/>
        <end position="105"/>
    </location>
</feature>
<dbReference type="Proteomes" id="UP001303473">
    <property type="component" value="Unassembled WGS sequence"/>
</dbReference>
<organism evidence="2 3">
    <name type="scientific">Diplogelasinospora grovesii</name>
    <dbReference type="NCBI Taxonomy" id="303347"/>
    <lineage>
        <taxon>Eukaryota</taxon>
        <taxon>Fungi</taxon>
        <taxon>Dikarya</taxon>
        <taxon>Ascomycota</taxon>
        <taxon>Pezizomycotina</taxon>
        <taxon>Sordariomycetes</taxon>
        <taxon>Sordariomycetidae</taxon>
        <taxon>Sordariales</taxon>
        <taxon>Diplogelasinosporaceae</taxon>
        <taxon>Diplogelasinospora</taxon>
    </lineage>
</organism>
<sequence length="105" mass="11624">MSSITKASAMEPSPVTLTGPENWRTWLAIVRKFANDKQIWDHINPLVPEEELVKLTAPKPPNPVDFLSKTARDTYNEALRAANDPDTPSAQRPLTPLTPTFASIS</sequence>
<dbReference type="AlphaFoldDB" id="A0AAN6MWF7"/>
<protein>
    <submittedName>
        <fullName evidence="2">Uncharacterized protein</fullName>
    </submittedName>
</protein>
<feature type="region of interest" description="Disordered" evidence="1">
    <location>
        <begin position="81"/>
        <end position="105"/>
    </location>
</feature>
<evidence type="ECO:0000256" key="1">
    <source>
        <dbReference type="SAM" id="MobiDB-lite"/>
    </source>
</evidence>
<gene>
    <name evidence="2" type="ORF">QBC46DRAFT_399063</name>
</gene>
<reference evidence="3" key="1">
    <citation type="journal article" date="2023" name="Mol. Phylogenet. Evol.">
        <title>Genome-scale phylogeny and comparative genomics of the fungal order Sordariales.</title>
        <authorList>
            <person name="Hensen N."/>
            <person name="Bonometti L."/>
            <person name="Westerberg I."/>
            <person name="Brannstrom I.O."/>
            <person name="Guillou S."/>
            <person name="Cros-Aarteil S."/>
            <person name="Calhoun S."/>
            <person name="Haridas S."/>
            <person name="Kuo A."/>
            <person name="Mondo S."/>
            <person name="Pangilinan J."/>
            <person name="Riley R."/>
            <person name="LaButti K."/>
            <person name="Andreopoulos B."/>
            <person name="Lipzen A."/>
            <person name="Chen C."/>
            <person name="Yan M."/>
            <person name="Daum C."/>
            <person name="Ng V."/>
            <person name="Clum A."/>
            <person name="Steindorff A."/>
            <person name="Ohm R.A."/>
            <person name="Martin F."/>
            <person name="Silar P."/>
            <person name="Natvig D.O."/>
            <person name="Lalanne C."/>
            <person name="Gautier V."/>
            <person name="Ament-Velasquez S.L."/>
            <person name="Kruys A."/>
            <person name="Hutchinson M.I."/>
            <person name="Powell A.J."/>
            <person name="Barry K."/>
            <person name="Miller A.N."/>
            <person name="Grigoriev I.V."/>
            <person name="Debuchy R."/>
            <person name="Gladieux P."/>
            <person name="Hiltunen Thoren M."/>
            <person name="Johannesson H."/>
        </authorList>
    </citation>
    <scope>NUCLEOTIDE SEQUENCE [LARGE SCALE GENOMIC DNA]</scope>
    <source>
        <strain evidence="3">CBS 340.73</strain>
    </source>
</reference>